<evidence type="ECO:0000313" key="2">
    <source>
        <dbReference type="EMBL" id="KAK8403175.1"/>
    </source>
</evidence>
<organism evidence="2 3">
    <name type="scientific">Scylla paramamosain</name>
    <name type="common">Mud crab</name>
    <dbReference type="NCBI Taxonomy" id="85552"/>
    <lineage>
        <taxon>Eukaryota</taxon>
        <taxon>Metazoa</taxon>
        <taxon>Ecdysozoa</taxon>
        <taxon>Arthropoda</taxon>
        <taxon>Crustacea</taxon>
        <taxon>Multicrustacea</taxon>
        <taxon>Malacostraca</taxon>
        <taxon>Eumalacostraca</taxon>
        <taxon>Eucarida</taxon>
        <taxon>Decapoda</taxon>
        <taxon>Pleocyemata</taxon>
        <taxon>Brachyura</taxon>
        <taxon>Eubrachyura</taxon>
        <taxon>Portunoidea</taxon>
        <taxon>Portunidae</taxon>
        <taxon>Portuninae</taxon>
        <taxon>Scylla</taxon>
    </lineage>
</organism>
<comment type="caution">
    <text evidence="2">The sequence shown here is derived from an EMBL/GenBank/DDBJ whole genome shotgun (WGS) entry which is preliminary data.</text>
</comment>
<dbReference type="Proteomes" id="UP001487740">
    <property type="component" value="Unassembled WGS sequence"/>
</dbReference>
<keyword evidence="3" id="KW-1185">Reference proteome</keyword>
<protein>
    <submittedName>
        <fullName evidence="2">Uncharacterized protein</fullName>
    </submittedName>
</protein>
<proteinExistence type="predicted"/>
<reference evidence="2 3" key="1">
    <citation type="submission" date="2023-03" db="EMBL/GenBank/DDBJ databases">
        <title>High-quality genome of Scylla paramamosain provides insights in environmental adaptation.</title>
        <authorList>
            <person name="Zhang L."/>
        </authorList>
    </citation>
    <scope>NUCLEOTIDE SEQUENCE [LARGE SCALE GENOMIC DNA]</scope>
    <source>
        <strain evidence="2">LZ_2023a</strain>
        <tissue evidence="2">Muscle</tissue>
    </source>
</reference>
<dbReference type="AlphaFoldDB" id="A0AAW0UTW9"/>
<accession>A0AAW0UTW9</accession>
<sequence>MRRARLARRLGGRDGKQGEARRGTVPAILHLINLVSISSASPVCRKLAVEVVVVVVRGRRVTWGGEVVEEDEGGNGGGCGNIAVQCKHQHSLNPPRNALQLPCLRHQLLDQTREELLPCLERLNVTSGEAHHGGARKSQEGPRSQYTLFNLTRHPVYGGGGRHSPQQRLRDGLVVTD</sequence>
<evidence type="ECO:0000256" key="1">
    <source>
        <dbReference type="SAM" id="MobiDB-lite"/>
    </source>
</evidence>
<feature type="region of interest" description="Disordered" evidence="1">
    <location>
        <begin position="154"/>
        <end position="177"/>
    </location>
</feature>
<gene>
    <name evidence="2" type="ORF">O3P69_000994</name>
</gene>
<name>A0AAW0UTW9_SCYPA</name>
<evidence type="ECO:0000313" key="3">
    <source>
        <dbReference type="Proteomes" id="UP001487740"/>
    </source>
</evidence>
<dbReference type="EMBL" id="JARAKH010000007">
    <property type="protein sequence ID" value="KAK8403175.1"/>
    <property type="molecule type" value="Genomic_DNA"/>
</dbReference>